<dbReference type="PANTHER" id="PTHR39586:SF1">
    <property type="entry name" value="CYTOPLASMIC PROTEIN"/>
    <property type="match status" value="1"/>
</dbReference>
<gene>
    <name evidence="2" type="ORF">OCL06_09950</name>
</gene>
<reference evidence="3" key="1">
    <citation type="submission" date="2023-07" db="EMBL/GenBank/DDBJ databases">
        <title>Study on multiphase classification of strain Alteromonas salexigens isolated from the Yellow Sea.</title>
        <authorList>
            <person name="Sun L."/>
        </authorList>
    </citation>
    <scope>NUCLEOTIDE SEQUENCE [LARGE SCALE GENOMIC DNA]</scope>
    <source>
        <strain evidence="3">ASW11-19</strain>
    </source>
</reference>
<proteinExistence type="predicted"/>
<feature type="domain" description="YqcC-like" evidence="1">
    <location>
        <begin position="2"/>
        <end position="90"/>
    </location>
</feature>
<sequence length="97" mass="10930">MQLLNTLEQQLRHAGLWSQHAPVQGVDSHVPFAADIMPFQQWLQFVLLPRLRELCEQDKPLPSMAVAPAAEMYLPDETAIIDTLTQLDRLAAGTEHD</sequence>
<dbReference type="InterPro" id="IPR007384">
    <property type="entry name" value="UCP006257"/>
</dbReference>
<protein>
    <submittedName>
        <fullName evidence="2">YqcC family protein</fullName>
    </submittedName>
</protein>
<dbReference type="PANTHER" id="PTHR39586">
    <property type="entry name" value="CYTOPLASMIC PROTEIN-RELATED"/>
    <property type="match status" value="1"/>
</dbReference>
<dbReference type="Pfam" id="PF04287">
    <property type="entry name" value="DUF446"/>
    <property type="match status" value="1"/>
</dbReference>
<comment type="caution">
    <text evidence="2">The sequence shown here is derived from an EMBL/GenBank/DDBJ whole genome shotgun (WGS) entry which is preliminary data.</text>
</comment>
<dbReference type="Gene3D" id="1.20.1440.40">
    <property type="entry name" value="YqcC-like"/>
    <property type="match status" value="1"/>
</dbReference>
<evidence type="ECO:0000313" key="2">
    <source>
        <dbReference type="EMBL" id="MCU7554922.1"/>
    </source>
</evidence>
<dbReference type="EMBL" id="JAOTJC010000008">
    <property type="protein sequence ID" value="MCU7554922.1"/>
    <property type="molecule type" value="Genomic_DNA"/>
</dbReference>
<dbReference type="InterPro" id="IPR023376">
    <property type="entry name" value="YqcC-like_dom"/>
</dbReference>
<name>A0ABT2VNR0_9ALTE</name>
<dbReference type="SUPFAM" id="SSF158452">
    <property type="entry name" value="YqcC-like"/>
    <property type="match status" value="1"/>
</dbReference>
<dbReference type="InterPro" id="IPR036814">
    <property type="entry name" value="YqcC-like_sf"/>
</dbReference>
<dbReference type="Proteomes" id="UP001209257">
    <property type="component" value="Unassembled WGS sequence"/>
</dbReference>
<evidence type="ECO:0000313" key="3">
    <source>
        <dbReference type="Proteomes" id="UP001209257"/>
    </source>
</evidence>
<keyword evidence="3" id="KW-1185">Reference proteome</keyword>
<organism evidence="2 3">
    <name type="scientific">Alteromonas salexigens</name>
    <dbReference type="NCBI Taxonomy" id="2982530"/>
    <lineage>
        <taxon>Bacteria</taxon>
        <taxon>Pseudomonadati</taxon>
        <taxon>Pseudomonadota</taxon>
        <taxon>Gammaproteobacteria</taxon>
        <taxon>Alteromonadales</taxon>
        <taxon>Alteromonadaceae</taxon>
        <taxon>Alteromonas/Salinimonas group</taxon>
        <taxon>Alteromonas</taxon>
    </lineage>
</organism>
<accession>A0ABT2VNR0</accession>
<evidence type="ECO:0000259" key="1">
    <source>
        <dbReference type="Pfam" id="PF04287"/>
    </source>
</evidence>